<dbReference type="InterPro" id="IPR013780">
    <property type="entry name" value="Glyco_hydro_b"/>
</dbReference>
<evidence type="ECO:0000259" key="7">
    <source>
        <dbReference type="SMART" id="SM00813"/>
    </source>
</evidence>
<dbReference type="InterPro" id="IPR017853">
    <property type="entry name" value="GH"/>
</dbReference>
<dbReference type="Gene3D" id="2.60.40.1180">
    <property type="entry name" value="Golgi alpha-mannosidase II"/>
    <property type="match status" value="1"/>
</dbReference>
<dbReference type="SUPFAM" id="SSF51445">
    <property type="entry name" value="(Trans)glycosidases"/>
    <property type="match status" value="1"/>
</dbReference>
<comment type="catalytic activity">
    <reaction evidence="1">
        <text>Hydrolysis of terminal non-reducing alpha-L-arabinofuranoside residues in alpha-L-arabinosides.</text>
        <dbReference type="EC" id="3.2.1.55"/>
    </reaction>
</comment>
<dbReference type="EC" id="3.2.1.55" evidence="3"/>
<dbReference type="InterPro" id="IPR010496">
    <property type="entry name" value="AL/BT2_dom"/>
</dbReference>
<protein>
    <recommendedName>
        <fullName evidence="3">non-reducing end alpha-L-arabinofuranosidase</fullName>
        <ecNumber evidence="3">3.2.1.55</ecNumber>
    </recommendedName>
</protein>
<evidence type="ECO:0000256" key="3">
    <source>
        <dbReference type="ARBA" id="ARBA00012670"/>
    </source>
</evidence>
<accession>A0A5J4T0Z6</accession>
<dbReference type="GO" id="GO:0046373">
    <property type="term" value="P:L-arabinose metabolic process"/>
    <property type="evidence" value="ECO:0007669"/>
    <property type="project" value="InterPro"/>
</dbReference>
<evidence type="ECO:0000256" key="5">
    <source>
        <dbReference type="ARBA" id="ARBA00022801"/>
    </source>
</evidence>
<evidence type="ECO:0000313" key="8">
    <source>
        <dbReference type="EMBL" id="KAA6351957.1"/>
    </source>
</evidence>
<dbReference type="Pfam" id="PF06439">
    <property type="entry name" value="3keto-disac_hyd"/>
    <property type="match status" value="2"/>
</dbReference>
<dbReference type="Pfam" id="PF22848">
    <property type="entry name" value="ASD1_dom"/>
    <property type="match status" value="1"/>
</dbReference>
<comment type="caution">
    <text evidence="8">The sequence shown here is derived from an EMBL/GenBank/DDBJ whole genome shotgun (WGS) entry which is preliminary data.</text>
</comment>
<dbReference type="Gene3D" id="2.60.120.560">
    <property type="entry name" value="Exo-inulinase, domain 1"/>
    <property type="match status" value="2"/>
</dbReference>
<dbReference type="SMART" id="SM00813">
    <property type="entry name" value="Alpha-L-AF_C"/>
    <property type="match status" value="1"/>
</dbReference>
<reference evidence="8" key="1">
    <citation type="submission" date="2019-03" db="EMBL/GenBank/DDBJ databases">
        <title>Single cell metagenomics reveals metabolic interactions within the superorganism composed of flagellate Streblomastix strix and complex community of Bacteroidetes bacteria on its surface.</title>
        <authorList>
            <person name="Treitli S.C."/>
            <person name="Kolisko M."/>
            <person name="Husnik F."/>
            <person name="Keeling P."/>
            <person name="Hampl V."/>
        </authorList>
    </citation>
    <scope>NUCLEOTIDE SEQUENCE</scope>
    <source>
        <strain evidence="8">STM</strain>
    </source>
</reference>
<evidence type="ECO:0000256" key="6">
    <source>
        <dbReference type="ARBA" id="ARBA00023180"/>
    </source>
</evidence>
<dbReference type="InterPro" id="IPR055235">
    <property type="entry name" value="ASD1_cat"/>
</dbReference>
<proteinExistence type="inferred from homology"/>
<evidence type="ECO:0000256" key="1">
    <source>
        <dbReference type="ARBA" id="ARBA00001462"/>
    </source>
</evidence>
<comment type="similarity">
    <text evidence="2">Belongs to the glycosyl hydrolase 51 family.</text>
</comment>
<dbReference type="EMBL" id="SNRY01000007">
    <property type="protein sequence ID" value="KAA6351957.1"/>
    <property type="molecule type" value="Genomic_DNA"/>
</dbReference>
<organism evidence="8">
    <name type="scientific">termite gut metagenome</name>
    <dbReference type="NCBI Taxonomy" id="433724"/>
    <lineage>
        <taxon>unclassified sequences</taxon>
        <taxon>metagenomes</taxon>
        <taxon>organismal metagenomes</taxon>
    </lineage>
</organism>
<dbReference type="InterPro" id="IPR010720">
    <property type="entry name" value="Alpha-L-AF_C"/>
</dbReference>
<name>A0A5J4T0Z6_9ZZZZ</name>
<dbReference type="PANTHER" id="PTHR31776">
    <property type="entry name" value="ALPHA-L-ARABINOFURANOSIDASE 1"/>
    <property type="match status" value="1"/>
</dbReference>
<dbReference type="SUPFAM" id="SSF51011">
    <property type="entry name" value="Glycosyl hydrolase domain"/>
    <property type="match status" value="1"/>
</dbReference>
<dbReference type="Pfam" id="PF06964">
    <property type="entry name" value="Alpha-L-AF_C"/>
    <property type="match status" value="1"/>
</dbReference>
<feature type="domain" description="Alpha-L-arabinofuranosidase C-terminal" evidence="7">
    <location>
        <begin position="818"/>
        <end position="990"/>
    </location>
</feature>
<evidence type="ECO:0000256" key="2">
    <source>
        <dbReference type="ARBA" id="ARBA00007186"/>
    </source>
</evidence>
<keyword evidence="8" id="KW-0326">Glycosidase</keyword>
<keyword evidence="5 8" id="KW-0378">Hydrolase</keyword>
<keyword evidence="4" id="KW-0732">Signal</keyword>
<dbReference type="Gene3D" id="3.20.20.80">
    <property type="entry name" value="Glycosidases"/>
    <property type="match status" value="1"/>
</dbReference>
<dbReference type="GO" id="GO:0046556">
    <property type="term" value="F:alpha-L-arabinofuranosidase activity"/>
    <property type="evidence" value="ECO:0007669"/>
    <property type="project" value="UniProtKB-EC"/>
</dbReference>
<keyword evidence="6" id="KW-0325">Glycoprotein</keyword>
<dbReference type="PANTHER" id="PTHR31776:SF0">
    <property type="entry name" value="ALPHA-L-ARABINOFURANOSIDASE 1"/>
    <property type="match status" value="1"/>
</dbReference>
<evidence type="ECO:0000256" key="4">
    <source>
        <dbReference type="ARBA" id="ARBA00022729"/>
    </source>
</evidence>
<sequence length="1080" mass="119259">MAKQFKSLKKQCLKLKISSITMGIFLISNVAFAQQSRITIDAADVKNHISPLMYGSCIEDVNHEIYGGLYDQKIFGESFEEDFGGMTIAGFENFGGKWEGIGNQVTVKTDPGAKLINETAVVGDGSVEVELKFGERIEIAGLIVRVGNPDVGADNFDGYEVSLDAVKKLMVLGKHAQNWQPLTTAAVSFTPGEWNRLRVELSGNTLRLYLNDSPTPAIDYTDNNAPFLTGQVGVRTFKSDVTFRNLKIDNGGGFLTSQFLCDSYLGNGYEGFDTYGGNWEGNNKRISVKPDAGAKIVSQTPEVGDGKAEVELKFESNRDNAGLIVRVNNPSVGADSFDGYEVSVNPNTQRIILGKHRQDWKALTEASVSFTPSNWNKVRVELSGANIRIYLNSNTTPAIDYTDTSAPILTGKIGLRTWNSDVAFRNLKIESDGVLTEANFKSSVGQSGQWDIIRENNNAYFYQDDTTPFNGKYSQRIDYTGTTGKAGLINGGLNRWGIAVKSGQVFAGRVYLRSANFADKVFVALQSADGATQYAIQEISGVTSDWAKYPFTLTANATDPDARFAIWIEKPGTLWIDQAVLEGTGDERFHDLPFRADIGNAMVEEGLTYLRYGGTMVNAPEYRFKKMIGDPDLRPPYDGHWYDYSTNGFGIEEFLQFCEAAGFEAAFAINIEETATDAADMVEYLNGAISTTWGAKRAANGHPEPYNVKYIEIGNEEVIESNSTERYNHYIDRFNDLYAAMKAKDANIQFVNSAWWRPDAAIMKTIFDALNGKAAYWDLHSWTDDANAGTAVERDLIQMENLFKQWDANTTMKCVIFEENGNLHNQQRALGHATTLNAVIRHADFVLTSCQANALQPYKQNDNGWDQGQVFFTPSQVWGMPPFYAQQMASLNHLPLRVQETERGGDLDVTATRNEDGSELVLQVVNVKSTSVSSSITLNDFNPGNVAKVWSLSDGLNAENTPEEPEKIVSTETTINVEGNEIAYTFPPYSYTIIRLTGNTTKITPIKATAISVTRHGDDFVLTYPSDVTSVSIYNASGQCLAEYRLNSSGIYFLPSSHLNKGVYAFQFNSGKSTTIKSLK</sequence>
<dbReference type="InterPro" id="IPR051563">
    <property type="entry name" value="Glycosyl_Hydrolase_51"/>
</dbReference>
<gene>
    <name evidence="8" type="ORF">EZS27_000754</name>
</gene>
<dbReference type="AlphaFoldDB" id="A0A5J4T0Z6"/>